<comment type="caution">
    <text evidence="2">The sequence shown here is derived from an EMBL/GenBank/DDBJ whole genome shotgun (WGS) entry which is preliminary data.</text>
</comment>
<feature type="transmembrane region" description="Helical" evidence="1">
    <location>
        <begin position="184"/>
        <end position="201"/>
    </location>
</feature>
<feature type="transmembrane region" description="Helical" evidence="1">
    <location>
        <begin position="53"/>
        <end position="71"/>
    </location>
</feature>
<dbReference type="PIRSF" id="PIRSF038991">
    <property type="entry name" value="Protein_AbrB"/>
    <property type="match status" value="1"/>
</dbReference>
<feature type="transmembrane region" description="Helical" evidence="1">
    <location>
        <begin position="321"/>
        <end position="340"/>
    </location>
</feature>
<name>A0A3M8B4F4_9BACL</name>
<dbReference type="AlphaFoldDB" id="A0A3M8B4F4"/>
<sequence length="361" mass="38571">MLMLRILLTLLLGSAGGWLFANVLHSPLPWLLGSLLATVAATMLGVQKLWIPGWFRQAGLIVIGISLGLRMTPDIWQTMTDHIGLMLIATLLTVLISLLNAWIFYKMGKVDRVTAIFSNIPGGLSEMVTIGQSVGGNQQVISIFHSLRAVTIVLCTPFFISWLFDGHASSAAALSTGSNVLEWLPTILLVTASLIGALVAARCSIPAPYLLGPLLIAAIVSLNTPWTGENPALAGELVKAAQVWIGVSIGLGFRKEDIRKQKRFFLLGSMHALLLFCMVAAMAGGLAFFANMEVATSILATAPGGIAEMSLTAMSIGADPLLVTAFQLFRVLFVLTLFSFGGRSWGKRHRAEAAATLDRTA</sequence>
<dbReference type="RefSeq" id="WP_122904368.1">
    <property type="nucleotide sequence ID" value="NZ_CP154342.1"/>
</dbReference>
<keyword evidence="1" id="KW-1133">Transmembrane helix</keyword>
<feature type="transmembrane region" description="Helical" evidence="1">
    <location>
        <begin position="27"/>
        <end position="46"/>
    </location>
</feature>
<dbReference type="Pfam" id="PF05145">
    <property type="entry name" value="AbrB"/>
    <property type="match status" value="1"/>
</dbReference>
<evidence type="ECO:0000313" key="2">
    <source>
        <dbReference type="EMBL" id="RNB58162.1"/>
    </source>
</evidence>
<dbReference type="Proteomes" id="UP000268829">
    <property type="component" value="Unassembled WGS sequence"/>
</dbReference>
<dbReference type="OrthoDB" id="5460360at2"/>
<dbReference type="GO" id="GO:0010468">
    <property type="term" value="P:regulation of gene expression"/>
    <property type="evidence" value="ECO:0007669"/>
    <property type="project" value="InterPro"/>
</dbReference>
<accession>A0A3M8B4F4</accession>
<organism evidence="2 3">
    <name type="scientific">Brevibacillus gelatini</name>
    <dbReference type="NCBI Taxonomy" id="1655277"/>
    <lineage>
        <taxon>Bacteria</taxon>
        <taxon>Bacillati</taxon>
        <taxon>Bacillota</taxon>
        <taxon>Bacilli</taxon>
        <taxon>Bacillales</taxon>
        <taxon>Paenibacillaceae</taxon>
        <taxon>Brevibacillus</taxon>
    </lineage>
</organism>
<feature type="transmembrane region" description="Helical" evidence="1">
    <location>
        <begin position="265"/>
        <end position="290"/>
    </location>
</feature>
<proteinExistence type="predicted"/>
<evidence type="ECO:0000256" key="1">
    <source>
        <dbReference type="SAM" id="Phobius"/>
    </source>
</evidence>
<evidence type="ECO:0000313" key="3">
    <source>
        <dbReference type="Proteomes" id="UP000268829"/>
    </source>
</evidence>
<dbReference type="PANTHER" id="PTHR38457:SF1">
    <property type="entry name" value="REGULATOR ABRB-RELATED"/>
    <property type="match status" value="1"/>
</dbReference>
<dbReference type="NCBIfam" id="TIGR03082">
    <property type="entry name" value="Gneg_AbrB_dup"/>
    <property type="match status" value="2"/>
</dbReference>
<reference evidence="2 3" key="1">
    <citation type="submission" date="2018-10" db="EMBL/GenBank/DDBJ databases">
        <title>Phylogenomics of Brevibacillus.</title>
        <authorList>
            <person name="Dunlap C."/>
        </authorList>
    </citation>
    <scope>NUCLEOTIDE SEQUENCE [LARGE SCALE GENOMIC DNA]</scope>
    <source>
        <strain evidence="2 3">DSM 100115</strain>
    </source>
</reference>
<dbReference type="GO" id="GO:0016020">
    <property type="term" value="C:membrane"/>
    <property type="evidence" value="ECO:0007669"/>
    <property type="project" value="InterPro"/>
</dbReference>
<dbReference type="InterPro" id="IPR017516">
    <property type="entry name" value="AbrB_dup"/>
</dbReference>
<keyword evidence="1" id="KW-0472">Membrane</keyword>
<feature type="transmembrane region" description="Helical" evidence="1">
    <location>
        <begin position="83"/>
        <end position="105"/>
    </location>
</feature>
<keyword evidence="1" id="KW-0812">Transmembrane</keyword>
<dbReference type="InterPro" id="IPR007820">
    <property type="entry name" value="AbrB_fam"/>
</dbReference>
<gene>
    <name evidence="2" type="ORF">EDM57_08635</name>
</gene>
<keyword evidence="3" id="KW-1185">Reference proteome</keyword>
<protein>
    <submittedName>
        <fullName evidence="2">AbrB family transcriptional regulator</fullName>
    </submittedName>
</protein>
<dbReference type="PANTHER" id="PTHR38457">
    <property type="entry name" value="REGULATOR ABRB-RELATED"/>
    <property type="match status" value="1"/>
</dbReference>
<dbReference type="EMBL" id="RHHS01000018">
    <property type="protein sequence ID" value="RNB58162.1"/>
    <property type="molecule type" value="Genomic_DNA"/>
</dbReference>
<feature type="transmembrane region" description="Helical" evidence="1">
    <location>
        <begin position="147"/>
        <end position="164"/>
    </location>
</feature>